<dbReference type="InterPro" id="IPR000531">
    <property type="entry name" value="Beta-barrel_TonB"/>
</dbReference>
<keyword evidence="9 10" id="KW-0998">Cell outer membrane</keyword>
<accession>A0A6B3R2C2</accession>
<evidence type="ECO:0000256" key="9">
    <source>
        <dbReference type="ARBA" id="ARBA00023237"/>
    </source>
</evidence>
<evidence type="ECO:0000256" key="4">
    <source>
        <dbReference type="ARBA" id="ARBA00022692"/>
    </source>
</evidence>
<dbReference type="EMBL" id="JAAIKD010000006">
    <property type="protein sequence ID" value="NEV94713.1"/>
    <property type="molecule type" value="Genomic_DNA"/>
</dbReference>
<dbReference type="PANTHER" id="PTHR30069">
    <property type="entry name" value="TONB-DEPENDENT OUTER MEMBRANE RECEPTOR"/>
    <property type="match status" value="1"/>
</dbReference>
<keyword evidence="8 14" id="KW-0675">Receptor</keyword>
<gene>
    <name evidence="14" type="ORF">G3567_11215</name>
</gene>
<dbReference type="InterPro" id="IPR036942">
    <property type="entry name" value="Beta-barrel_TonB_sf"/>
</dbReference>
<name>A0A6B3R2C2_9FLAO</name>
<evidence type="ECO:0000313" key="14">
    <source>
        <dbReference type="EMBL" id="NEV94713.1"/>
    </source>
</evidence>
<dbReference type="Gene3D" id="2.170.130.10">
    <property type="entry name" value="TonB-dependent receptor, plug domain"/>
    <property type="match status" value="1"/>
</dbReference>
<evidence type="ECO:0000256" key="6">
    <source>
        <dbReference type="ARBA" id="ARBA00023077"/>
    </source>
</evidence>
<comment type="similarity">
    <text evidence="10 11">Belongs to the TonB-dependent receptor family.</text>
</comment>
<dbReference type="Gene3D" id="2.40.170.20">
    <property type="entry name" value="TonB-dependent receptor, beta-barrel domain"/>
    <property type="match status" value="1"/>
</dbReference>
<dbReference type="Proteomes" id="UP000478505">
    <property type="component" value="Unassembled WGS sequence"/>
</dbReference>
<evidence type="ECO:0000256" key="10">
    <source>
        <dbReference type="PROSITE-ProRule" id="PRU01360"/>
    </source>
</evidence>
<dbReference type="Pfam" id="PF00593">
    <property type="entry name" value="TonB_dep_Rec_b-barrel"/>
    <property type="match status" value="1"/>
</dbReference>
<protein>
    <submittedName>
        <fullName evidence="14">TonB-dependent receptor</fullName>
    </submittedName>
</protein>
<dbReference type="InterPro" id="IPR013784">
    <property type="entry name" value="Carb-bd-like_fold"/>
</dbReference>
<keyword evidence="7 10" id="KW-0472">Membrane</keyword>
<dbReference type="Pfam" id="PF13715">
    <property type="entry name" value="CarbopepD_reg_2"/>
    <property type="match status" value="1"/>
</dbReference>
<dbReference type="SUPFAM" id="SSF49452">
    <property type="entry name" value="Starch-binding domain-like"/>
    <property type="match status" value="1"/>
</dbReference>
<dbReference type="InterPro" id="IPR012910">
    <property type="entry name" value="Plug_dom"/>
</dbReference>
<evidence type="ECO:0000256" key="1">
    <source>
        <dbReference type="ARBA" id="ARBA00004571"/>
    </source>
</evidence>
<dbReference type="RefSeq" id="WP_164005423.1">
    <property type="nucleotide sequence ID" value="NZ_JAAIKD010000006.1"/>
</dbReference>
<keyword evidence="3 10" id="KW-1134">Transmembrane beta strand</keyword>
<dbReference type="GO" id="GO:0030246">
    <property type="term" value="F:carbohydrate binding"/>
    <property type="evidence" value="ECO:0007669"/>
    <property type="project" value="InterPro"/>
</dbReference>
<dbReference type="GO" id="GO:0009279">
    <property type="term" value="C:cell outer membrane"/>
    <property type="evidence" value="ECO:0007669"/>
    <property type="project" value="UniProtKB-SubCell"/>
</dbReference>
<evidence type="ECO:0000259" key="13">
    <source>
        <dbReference type="Pfam" id="PF07715"/>
    </source>
</evidence>
<reference evidence="14 15" key="1">
    <citation type="submission" date="2020-02" db="EMBL/GenBank/DDBJ databases">
        <title>Flavobacteriaceae Psychroflexus bacterium YR1-1, complete genome.</title>
        <authorList>
            <person name="Li Y."/>
            <person name="Wu S."/>
        </authorList>
    </citation>
    <scope>NUCLEOTIDE SEQUENCE [LARGE SCALE GENOMIC DNA]</scope>
    <source>
        <strain evidence="14 15">YR1-1</strain>
    </source>
</reference>
<feature type="domain" description="TonB-dependent receptor plug" evidence="13">
    <location>
        <begin position="117"/>
        <end position="221"/>
    </location>
</feature>
<dbReference type="Gene3D" id="2.60.40.1120">
    <property type="entry name" value="Carboxypeptidase-like, regulatory domain"/>
    <property type="match status" value="1"/>
</dbReference>
<evidence type="ECO:0000313" key="15">
    <source>
        <dbReference type="Proteomes" id="UP000478505"/>
    </source>
</evidence>
<keyword evidence="6 11" id="KW-0798">TonB box</keyword>
<dbReference type="Pfam" id="PF07715">
    <property type="entry name" value="Plug"/>
    <property type="match status" value="1"/>
</dbReference>
<keyword evidence="2 10" id="KW-0813">Transport</keyword>
<dbReference type="InterPro" id="IPR037066">
    <property type="entry name" value="Plug_dom_sf"/>
</dbReference>
<comment type="caution">
    <text evidence="14">The sequence shown here is derived from an EMBL/GenBank/DDBJ whole genome shotgun (WGS) entry which is preliminary data.</text>
</comment>
<keyword evidence="15" id="KW-1185">Reference proteome</keyword>
<evidence type="ECO:0000256" key="8">
    <source>
        <dbReference type="ARBA" id="ARBA00023170"/>
    </source>
</evidence>
<dbReference type="PANTHER" id="PTHR30069:SF29">
    <property type="entry name" value="HEMOGLOBIN AND HEMOGLOBIN-HAPTOGLOBIN-BINDING PROTEIN 1-RELATED"/>
    <property type="match status" value="1"/>
</dbReference>
<evidence type="ECO:0000256" key="11">
    <source>
        <dbReference type="RuleBase" id="RU003357"/>
    </source>
</evidence>
<dbReference type="SUPFAM" id="SSF56935">
    <property type="entry name" value="Porins"/>
    <property type="match status" value="1"/>
</dbReference>
<evidence type="ECO:0000256" key="7">
    <source>
        <dbReference type="ARBA" id="ARBA00023136"/>
    </source>
</evidence>
<dbReference type="InterPro" id="IPR039426">
    <property type="entry name" value="TonB-dep_rcpt-like"/>
</dbReference>
<keyword evidence="5" id="KW-0732">Signal</keyword>
<evidence type="ECO:0000259" key="12">
    <source>
        <dbReference type="Pfam" id="PF00593"/>
    </source>
</evidence>
<comment type="subcellular location">
    <subcellularLocation>
        <location evidence="1 10">Cell outer membrane</location>
        <topology evidence="1 10">Multi-pass membrane protein</topology>
    </subcellularLocation>
</comment>
<dbReference type="PROSITE" id="PS52016">
    <property type="entry name" value="TONB_DEPENDENT_REC_3"/>
    <property type="match status" value="1"/>
</dbReference>
<dbReference type="AlphaFoldDB" id="A0A6B3R2C2"/>
<dbReference type="GO" id="GO:0015344">
    <property type="term" value="F:siderophore uptake transmembrane transporter activity"/>
    <property type="evidence" value="ECO:0007669"/>
    <property type="project" value="TreeGrafter"/>
</dbReference>
<evidence type="ECO:0000256" key="5">
    <source>
        <dbReference type="ARBA" id="ARBA00022729"/>
    </source>
</evidence>
<feature type="domain" description="TonB-dependent receptor-like beta-barrel" evidence="12">
    <location>
        <begin position="251"/>
        <end position="723"/>
    </location>
</feature>
<dbReference type="GO" id="GO:0044718">
    <property type="term" value="P:siderophore transmembrane transport"/>
    <property type="evidence" value="ECO:0007669"/>
    <property type="project" value="TreeGrafter"/>
</dbReference>
<proteinExistence type="inferred from homology"/>
<keyword evidence="4 10" id="KW-0812">Transmembrane</keyword>
<sequence length="755" mass="84436">MKYIVYMVLLLISFESYSQTGSIEGKIEFEDEAGVSATIEVLGQEAYSITDQNGKFLFQNLAPGTYQLRVTSLGYIDLIESVEVKLKETTKVVFQLKPKNNTLDEVVIIDRQTGLNSKTPYNYTPISMGRIENKSSPSGVMGVLREVPGVYGAEFGQGIVKPFIRGLGFSRVATIFQGNKLENQQWGADHGLGVNDLGVERIDVIKGPASVLYGSGALGGVILIHDDEFYKNSTRLSGNVGTTFNSVSRGLRTYGSAGQNLKNDLFYGVELAYENHADYTSGSGDIIGNSRYNMSSARVHAGIEKEHFDNKLSVSYSMQNLGIIGEDELENSNATTRNDRTMQLPFQEVADVLISYNQHSDHGTFETVVHVSHHVNVRKEIESREDLVDLGLNQNNTFYNARLNFDAGPFTHNLGLQGNFLKNENQEPVEEILIPNASYAENGAYYLVNWDWNTYFIQGALRYDYRLVKADASDDQFIEQGFVLPGNPENRTLESSFSGFTGSLGITKQLSETQKLKANFSSGFRSPDLAELYSFGQHPGTNRFEIGNANFEREQSLQLDLNYSLTRDRFRLDWSVFGSRVDNYIFFADTGETRPDSGLQIWEYQQVEARLYGSEINLQYVALASRNLRFNLGAAMVRGENKDFEEPLTFIPPDNASLKVNYSFGKLQNTSVFTKVRGVARQDQPGFNEEETPGFTLVDMGFTKSFEIGNSGPLEVSATLQNVLNETYVDHLSILRAFDIPSPGRNLMLNVRYQF</sequence>
<evidence type="ECO:0000256" key="3">
    <source>
        <dbReference type="ARBA" id="ARBA00022452"/>
    </source>
</evidence>
<evidence type="ECO:0000256" key="2">
    <source>
        <dbReference type="ARBA" id="ARBA00022448"/>
    </source>
</evidence>
<organism evidence="14 15">
    <name type="scientific">Psychroflexus aurantiacus</name>
    <dbReference type="NCBI Taxonomy" id="2709310"/>
    <lineage>
        <taxon>Bacteria</taxon>
        <taxon>Pseudomonadati</taxon>
        <taxon>Bacteroidota</taxon>
        <taxon>Flavobacteriia</taxon>
        <taxon>Flavobacteriales</taxon>
        <taxon>Flavobacteriaceae</taxon>
        <taxon>Psychroflexus</taxon>
    </lineage>
</organism>